<sequence length="73" mass="8546">MRFPSRCRPHQSHRYDLRREKQEPPHPHAYGFNHLQRGGSPSPSPRSKVSFILLLFICLHYSPPPLPFLIKST</sequence>
<evidence type="ECO:0000256" key="1">
    <source>
        <dbReference type="SAM" id="MobiDB-lite"/>
    </source>
</evidence>
<evidence type="ECO:0000313" key="3">
    <source>
        <dbReference type="Proteomes" id="UP000595437"/>
    </source>
</evidence>
<feature type="compositionally biased region" description="Basic and acidic residues" evidence="1">
    <location>
        <begin position="13"/>
        <end position="26"/>
    </location>
</feature>
<accession>A0A7T8KJN5</accession>
<feature type="region of interest" description="Disordered" evidence="1">
    <location>
        <begin position="1"/>
        <end position="46"/>
    </location>
</feature>
<dbReference type="EMBL" id="CP045890">
    <property type="protein sequence ID" value="QQP57159.1"/>
    <property type="molecule type" value="Genomic_DNA"/>
</dbReference>
<reference evidence="3" key="1">
    <citation type="submission" date="2021-01" db="EMBL/GenBank/DDBJ databases">
        <title>Caligus Genome Assembly.</title>
        <authorList>
            <person name="Gallardo-Escarate C."/>
        </authorList>
    </citation>
    <scope>NUCLEOTIDE SEQUENCE [LARGE SCALE GENOMIC DNA]</scope>
</reference>
<feature type="compositionally biased region" description="Basic residues" evidence="1">
    <location>
        <begin position="1"/>
        <end position="12"/>
    </location>
</feature>
<dbReference type="Proteomes" id="UP000595437">
    <property type="component" value="Chromosome 1"/>
</dbReference>
<dbReference type="AlphaFoldDB" id="A0A7T8KJN5"/>
<gene>
    <name evidence="2" type="ORF">FKW44_002053</name>
</gene>
<proteinExistence type="predicted"/>
<feature type="compositionally biased region" description="Low complexity" evidence="1">
    <location>
        <begin position="37"/>
        <end position="46"/>
    </location>
</feature>
<evidence type="ECO:0000313" key="2">
    <source>
        <dbReference type="EMBL" id="QQP57159.1"/>
    </source>
</evidence>
<keyword evidence="3" id="KW-1185">Reference proteome</keyword>
<name>A0A7T8KJN5_CALRO</name>
<protein>
    <submittedName>
        <fullName evidence="2">Uncharacterized protein</fullName>
    </submittedName>
</protein>
<organism evidence="2 3">
    <name type="scientific">Caligus rogercresseyi</name>
    <name type="common">Sea louse</name>
    <dbReference type="NCBI Taxonomy" id="217165"/>
    <lineage>
        <taxon>Eukaryota</taxon>
        <taxon>Metazoa</taxon>
        <taxon>Ecdysozoa</taxon>
        <taxon>Arthropoda</taxon>
        <taxon>Crustacea</taxon>
        <taxon>Multicrustacea</taxon>
        <taxon>Hexanauplia</taxon>
        <taxon>Copepoda</taxon>
        <taxon>Siphonostomatoida</taxon>
        <taxon>Caligidae</taxon>
        <taxon>Caligus</taxon>
    </lineage>
</organism>